<name>A0ABY2GXB1_9HYPO</name>
<protein>
    <submittedName>
        <fullName evidence="4">Uncharacterized protein</fullName>
    </submittedName>
</protein>
<reference evidence="4 5" key="1">
    <citation type="submission" date="2018-01" db="EMBL/GenBank/DDBJ databases">
        <title>Genome characterization of the sugarcane-associated fungus Trichoderma ghanense CCMA-1212 and their application in lignocelulose bioconversion.</title>
        <authorList>
            <person name="Steindorff A.S."/>
            <person name="Mendes T.D."/>
            <person name="Vilela E.S.D."/>
            <person name="Rodrigues D.S."/>
            <person name="Formighieri E.F."/>
            <person name="Melo I.S."/>
            <person name="Favaro L.C.L."/>
        </authorList>
    </citation>
    <scope>NUCLEOTIDE SEQUENCE [LARGE SCALE GENOMIC DNA]</scope>
    <source>
        <strain evidence="4 5">CCMA-1212</strain>
    </source>
</reference>
<dbReference type="Proteomes" id="UP001642720">
    <property type="component" value="Unassembled WGS sequence"/>
</dbReference>
<dbReference type="GeneID" id="300579925"/>
<proteinExistence type="predicted"/>
<dbReference type="EMBL" id="PPTA01000012">
    <property type="protein sequence ID" value="TFA99926.1"/>
    <property type="molecule type" value="Genomic_DNA"/>
</dbReference>
<feature type="compositionally biased region" description="Low complexity" evidence="1">
    <location>
        <begin position="530"/>
        <end position="539"/>
    </location>
</feature>
<dbReference type="Pfam" id="PF14033">
    <property type="entry name" value="DUF4246"/>
    <property type="match status" value="2"/>
</dbReference>
<accession>A0ABY2GXB1</accession>
<evidence type="ECO:0000259" key="3">
    <source>
        <dbReference type="Pfam" id="PF21666"/>
    </source>
</evidence>
<keyword evidence="5" id="KW-1185">Reference proteome</keyword>
<evidence type="ECO:0000313" key="4">
    <source>
        <dbReference type="EMBL" id="TFA99926.1"/>
    </source>
</evidence>
<dbReference type="Pfam" id="PF21666">
    <property type="entry name" value="DUF4246_N"/>
    <property type="match status" value="1"/>
</dbReference>
<organism evidence="4 5">
    <name type="scientific">Trichoderma ghanense</name>
    <dbReference type="NCBI Taxonomy" id="65468"/>
    <lineage>
        <taxon>Eukaryota</taxon>
        <taxon>Fungi</taxon>
        <taxon>Dikarya</taxon>
        <taxon>Ascomycota</taxon>
        <taxon>Pezizomycotina</taxon>
        <taxon>Sordariomycetes</taxon>
        <taxon>Hypocreomycetidae</taxon>
        <taxon>Hypocreales</taxon>
        <taxon>Hypocreaceae</taxon>
        <taxon>Trichoderma</taxon>
    </lineage>
</organism>
<sequence length="778" mass="88413">MDTVPFVPTDQQIKTFKSWVQSRDCKPHAWNAQRWFQSSQQIEGVSEASLRAALEPLIDEAIEDATRAVEERSKEPDRLMQALAGLNVPGFGLPLGYMPPEEDRSPVLIGVDGYDWKAATLLIREVCMLKFMEELTNKPQWWEKVWDVDIVEKWKQEALQMNWEEYRAFADFTPAMADACIHELRNKADLVKKTGLVPIFDYSSCVIKSDCLIPKSLRDSLRSAAALLENVPDEDKDWHPGSTHKVLDLVHPSLWPFIYGRTPVLLDKRINLQDALSHCGVGTVLPAPKPIEIAGPGSDWSRPLENPLPSLSYKFQWLPCEVVLNGPSAKIDSYINNLHPVDHANLYPIIEQFIGKSLPAWDIIYRWPKEFEIQRLKTRQARSQCTTQEICQPAHGCNPWNRPIGEGEPLRDENEPYTSEYRKSDRFKRDMAWLVKTHTLDLPEPAFEEDGYIRLQASDVKSSDFFNGASRIQVIVKLANVHLTPENPDFKFEASKELAEWYTTSDQNANGPDDPDLDGSSYKPGTSQASSSESESSSSAGGALSMDLSDYHSIYVDNDTTEFEGGSWHTEGMLNERICATALFYYDSENITDCHLDFRTLADRERLIVNLDYEQSQTFPIERTFAIPNANRDTLQYIGGVLTTNSPSTGDGDTRAVFFPNLLQHRVSPFRLKDPTRPGHRKILALFLVDPAIPVLSTANVPPQQHHWWDRETGVERALAARLPSELTQLVLDHARIGLPIDLEEAKKIRLELMDERSMKQDGTEEELHRTSWNFCEH</sequence>
<dbReference type="InterPro" id="IPR049207">
    <property type="entry name" value="DUF4246_N"/>
</dbReference>
<evidence type="ECO:0000256" key="1">
    <source>
        <dbReference type="SAM" id="MobiDB-lite"/>
    </source>
</evidence>
<dbReference type="InterPro" id="IPR049192">
    <property type="entry name" value="DUF4246_C"/>
</dbReference>
<dbReference type="RefSeq" id="XP_073556128.1">
    <property type="nucleotide sequence ID" value="XM_073705475.1"/>
</dbReference>
<evidence type="ECO:0000313" key="5">
    <source>
        <dbReference type="Proteomes" id="UP001642720"/>
    </source>
</evidence>
<dbReference type="InterPro" id="IPR025340">
    <property type="entry name" value="DUF4246"/>
</dbReference>
<feature type="domain" description="DUF4246" evidence="2">
    <location>
        <begin position="553"/>
        <end position="711"/>
    </location>
</feature>
<feature type="domain" description="DUF4246" evidence="3">
    <location>
        <begin position="88"/>
        <end position="157"/>
    </location>
</feature>
<dbReference type="PANTHER" id="PTHR33119">
    <property type="entry name" value="IFI3P"/>
    <property type="match status" value="1"/>
</dbReference>
<comment type="caution">
    <text evidence="4">The sequence shown here is derived from an EMBL/GenBank/DDBJ whole genome shotgun (WGS) entry which is preliminary data.</text>
</comment>
<gene>
    <name evidence="4" type="ORF">CCMA1212_008338</name>
</gene>
<feature type="domain" description="DUF4246" evidence="2">
    <location>
        <begin position="175"/>
        <end position="491"/>
    </location>
</feature>
<evidence type="ECO:0000259" key="2">
    <source>
        <dbReference type="Pfam" id="PF14033"/>
    </source>
</evidence>
<feature type="region of interest" description="Disordered" evidence="1">
    <location>
        <begin position="504"/>
        <end position="542"/>
    </location>
</feature>
<dbReference type="PANTHER" id="PTHR33119:SF1">
    <property type="entry name" value="FE2OG DIOXYGENASE DOMAIN-CONTAINING PROTEIN"/>
    <property type="match status" value="1"/>
</dbReference>